<comment type="caution">
    <text evidence="1">The sequence shown here is derived from an EMBL/GenBank/DDBJ whole genome shotgun (WGS) entry which is preliminary data.</text>
</comment>
<name>A0AA91FP16_9BACT</name>
<keyword evidence="2" id="KW-1185">Reference proteome</keyword>
<accession>A0AA91FP16</accession>
<organism evidence="1 2">
    <name type="scientific">Campylobacter ornithocola</name>
    <dbReference type="NCBI Taxonomy" id="1848766"/>
    <lineage>
        <taxon>Bacteria</taxon>
        <taxon>Pseudomonadati</taxon>
        <taxon>Campylobacterota</taxon>
        <taxon>Epsilonproteobacteria</taxon>
        <taxon>Campylobacterales</taxon>
        <taxon>Campylobacteraceae</taxon>
        <taxon>Campylobacter</taxon>
    </lineage>
</organism>
<dbReference type="AlphaFoldDB" id="A0AA91FP16"/>
<evidence type="ECO:0008006" key="3">
    <source>
        <dbReference type="Google" id="ProtNLM"/>
    </source>
</evidence>
<dbReference type="EMBL" id="LXSU01000091">
    <property type="protein sequence ID" value="OCX42897.1"/>
    <property type="molecule type" value="Genomic_DNA"/>
</dbReference>
<protein>
    <recommendedName>
        <fullName evidence="3">Hemagglutinin domain-containing protein</fullName>
    </recommendedName>
</protein>
<feature type="non-terminal residue" evidence="1">
    <location>
        <position position="1"/>
    </location>
</feature>
<gene>
    <name evidence="1" type="ORF">A7X81_01740</name>
</gene>
<proteinExistence type="predicted"/>
<evidence type="ECO:0000313" key="2">
    <source>
        <dbReference type="Proteomes" id="UP000094873"/>
    </source>
</evidence>
<sequence length="505" mass="55085">GVIITKNGIINANRFVASTSSMSNDDMWKFAKLTKEQAAAFSPVFKPHKAGNVVNMGNINANNVLLIGNKVDIQGGKLGNADSTTHLVGNYVYIDADSAKLNSNKINVTAVEGGYTQRQMINFANDGYKFGNNVNIQNTNYTDTTNTTHIGNSNFKKTLTMGNMGNEKDNAIEWWHFAKGWNEGLDNIKEIDEFKLVGDIDFNGMTIDPIAYDYNNAFNKTFNGNGYTLKNITINANEDYNVGLFGAIKDAKIDNINIDSVDFKYNHSLPNRIGAFAGHIGNSSISNISLSNIGMINGIRIVGGFSGNVADSFISNIKIDKIEGINATNEGKFASNAIGVGGFTGMGASTSYNNVILKNIGNISLTNKIGEVYTTYIGYFLGRSDQLSASKNANEFRNIAIYNVGNLSATGTWRNDSLYIGAFAGALHGSKKDDMENIFIFLSNNSKISYNKNFRSTYFGNLAGVFIANLNNIHIYNKEGSLTNATADQAYWNDFNKNGYVSDKI</sequence>
<dbReference type="Proteomes" id="UP000094873">
    <property type="component" value="Unassembled WGS sequence"/>
</dbReference>
<reference evidence="1 2" key="1">
    <citation type="submission" date="2016-05" db="EMBL/GenBank/DDBJ databases">
        <authorList>
            <person name="Caceres A."/>
            <person name="Munoz I."/>
            <person name="Iraola G."/>
            <person name="Diaz-Viraque F."/>
            <person name="Greif G."/>
            <person name="Collado L."/>
        </authorList>
    </citation>
    <scope>NUCLEOTIDE SEQUENCE [LARGE SCALE GENOMIC DNA]</scope>
    <source>
        <strain evidence="1 2">WBE38</strain>
    </source>
</reference>
<evidence type="ECO:0000313" key="1">
    <source>
        <dbReference type="EMBL" id="OCX42897.1"/>
    </source>
</evidence>
<feature type="non-terminal residue" evidence="1">
    <location>
        <position position="505"/>
    </location>
</feature>
<dbReference type="Gene3D" id="2.160.20.110">
    <property type="match status" value="1"/>
</dbReference>